<dbReference type="SMART" id="SM00479">
    <property type="entry name" value="EXOIII"/>
    <property type="match status" value="1"/>
</dbReference>
<dbReference type="PANTHER" id="PTHR30231:SF4">
    <property type="entry name" value="PROTEIN NEN2"/>
    <property type="match status" value="1"/>
</dbReference>
<dbReference type="GO" id="GO:0008408">
    <property type="term" value="F:3'-5' exonuclease activity"/>
    <property type="evidence" value="ECO:0007669"/>
    <property type="project" value="TreeGrafter"/>
</dbReference>
<evidence type="ECO:0000256" key="1">
    <source>
        <dbReference type="ARBA" id="ARBA00022722"/>
    </source>
</evidence>
<dbReference type="InterPro" id="IPR013520">
    <property type="entry name" value="Ribonucl_H"/>
</dbReference>
<dbReference type="InterPro" id="IPR012337">
    <property type="entry name" value="RNaseH-like_sf"/>
</dbReference>
<protein>
    <submittedName>
        <fullName evidence="5">3'-5' exonuclease</fullName>
    </submittedName>
</protein>
<evidence type="ECO:0000256" key="2">
    <source>
        <dbReference type="ARBA" id="ARBA00022801"/>
    </source>
</evidence>
<dbReference type="KEGG" id="saes:HBH39_19485"/>
<accession>A0A6G9QQF8</accession>
<feature type="domain" description="Exonuclease" evidence="4">
    <location>
        <begin position="108"/>
        <end position="273"/>
    </location>
</feature>
<reference evidence="5 6" key="1">
    <citation type="submission" date="2020-03" db="EMBL/GenBank/DDBJ databases">
        <title>Complete genome sequence of Shewanella sp.</title>
        <authorList>
            <person name="Kim Y.-S."/>
            <person name="Kim S.-J."/>
            <person name="Jung H.-K."/>
            <person name="Kim K.-H."/>
        </authorList>
    </citation>
    <scope>NUCLEOTIDE SEQUENCE [LARGE SCALE GENOMIC DNA]</scope>
    <source>
        <strain evidence="5 6">PN3F2</strain>
        <plasmid evidence="5 6">pPN3F2_2</plasmid>
    </source>
</reference>
<proteinExistence type="predicted"/>
<evidence type="ECO:0000256" key="3">
    <source>
        <dbReference type="ARBA" id="ARBA00022839"/>
    </source>
</evidence>
<dbReference type="GO" id="GO:0006259">
    <property type="term" value="P:DNA metabolic process"/>
    <property type="evidence" value="ECO:0007669"/>
    <property type="project" value="UniProtKB-ARBA"/>
</dbReference>
<dbReference type="EMBL" id="CP050315">
    <property type="protein sequence ID" value="QIR16658.1"/>
    <property type="molecule type" value="Genomic_DNA"/>
</dbReference>
<dbReference type="RefSeq" id="WP_167680486.1">
    <property type="nucleotide sequence ID" value="NZ_CP050315.1"/>
</dbReference>
<dbReference type="GO" id="GO:0003676">
    <property type="term" value="F:nucleic acid binding"/>
    <property type="evidence" value="ECO:0007669"/>
    <property type="project" value="InterPro"/>
</dbReference>
<geneLocation type="plasmid" evidence="5 6">
    <name>pPN3F2_2</name>
</geneLocation>
<keyword evidence="5" id="KW-0614">Plasmid</keyword>
<dbReference type="AlphaFoldDB" id="A0A6G9QQF8"/>
<evidence type="ECO:0000313" key="6">
    <source>
        <dbReference type="Proteomes" id="UP000502608"/>
    </source>
</evidence>
<dbReference type="Proteomes" id="UP000502608">
    <property type="component" value="Plasmid pPN3F2_2"/>
</dbReference>
<dbReference type="PANTHER" id="PTHR30231">
    <property type="entry name" value="DNA POLYMERASE III SUBUNIT EPSILON"/>
    <property type="match status" value="1"/>
</dbReference>
<keyword evidence="6" id="KW-1185">Reference proteome</keyword>
<dbReference type="Gene3D" id="3.30.420.10">
    <property type="entry name" value="Ribonuclease H-like superfamily/Ribonuclease H"/>
    <property type="match status" value="1"/>
</dbReference>
<organism evidence="5 6">
    <name type="scientific">Shewanella aestuarii</name>
    <dbReference type="NCBI Taxonomy" id="1028752"/>
    <lineage>
        <taxon>Bacteria</taxon>
        <taxon>Pseudomonadati</taxon>
        <taxon>Pseudomonadota</taxon>
        <taxon>Gammaproteobacteria</taxon>
        <taxon>Alteromonadales</taxon>
        <taxon>Shewanellaceae</taxon>
        <taxon>Shewanella</taxon>
    </lineage>
</organism>
<dbReference type="Pfam" id="PF00929">
    <property type="entry name" value="RNase_T"/>
    <property type="match status" value="1"/>
</dbReference>
<dbReference type="CDD" id="cd06127">
    <property type="entry name" value="DEDDh"/>
    <property type="match status" value="1"/>
</dbReference>
<keyword evidence="2" id="KW-0378">Hydrolase</keyword>
<evidence type="ECO:0000313" key="5">
    <source>
        <dbReference type="EMBL" id="QIR16658.1"/>
    </source>
</evidence>
<keyword evidence="3 5" id="KW-0269">Exonuclease</keyword>
<gene>
    <name evidence="5" type="ORF">HBH39_19485</name>
</gene>
<name>A0A6G9QQF8_9GAMM</name>
<evidence type="ECO:0000259" key="4">
    <source>
        <dbReference type="SMART" id="SM00479"/>
    </source>
</evidence>
<dbReference type="InterPro" id="IPR036397">
    <property type="entry name" value="RNaseH_sf"/>
</dbReference>
<dbReference type="SUPFAM" id="SSF53098">
    <property type="entry name" value="Ribonuclease H-like"/>
    <property type="match status" value="1"/>
</dbReference>
<keyword evidence="1" id="KW-0540">Nuclease</keyword>
<sequence>MMDEALEILRQKAIADKLAFGVTRLRSEFKMKPKPDAKVHDYVKSPYNGGKNPIYLLTECVPLRVTNASTTPPTPKQILAGKILAFKNKIKMEMSYQFYQLWTEMFDDVLIIDTETTGLNHNAQVIELGIIDAKGNVLYQQRFKPTVAIEDGAIRIHHIKDADLENEPTWKECIDEIKAITADKIIWAYNCDFDAEKMSNTCLAFDEDDFWLEQLDWYDAMVIAAQHFLDKRRMSLSQAVKMSRLKYKAAHTAIGDCQMTLDVLKHIAGMGKQLADQLSQLEEQKRNQ</sequence>